<gene>
    <name evidence="2" type="ORF">DCW74_07810</name>
</gene>
<organism evidence="2 3">
    <name type="scientific">Alteromonas australica</name>
    <dbReference type="NCBI Taxonomy" id="589873"/>
    <lineage>
        <taxon>Bacteria</taxon>
        <taxon>Pseudomonadati</taxon>
        <taxon>Pseudomonadota</taxon>
        <taxon>Gammaproteobacteria</taxon>
        <taxon>Alteromonadales</taxon>
        <taxon>Alteromonadaceae</taxon>
        <taxon>Alteromonas/Salinimonas group</taxon>
        <taxon>Alteromonas</taxon>
    </lineage>
</organism>
<dbReference type="Gene3D" id="3.30.420.40">
    <property type="match status" value="1"/>
</dbReference>
<dbReference type="InterPro" id="IPR003695">
    <property type="entry name" value="Ppx_GppA_N"/>
</dbReference>
<evidence type="ECO:0000313" key="2">
    <source>
        <dbReference type="EMBL" id="HAW75624.1"/>
    </source>
</evidence>
<proteinExistence type="predicted"/>
<evidence type="ECO:0000259" key="1">
    <source>
        <dbReference type="Pfam" id="PF02541"/>
    </source>
</evidence>
<feature type="domain" description="Ppx/GppA phosphatase N-terminal" evidence="1">
    <location>
        <begin position="29"/>
        <end position="111"/>
    </location>
</feature>
<sequence>MQPQTDFDAETLGEYYAAVDLGSNSFHMVVVHVANGSVQIIGKVKQKVRLAAGLDKDMVLSKEAMQRGWDCLQTFAERLQDIPASNIRIVATATLRLAVNAQTFIDKAEKILHH</sequence>
<dbReference type="InterPro" id="IPR050273">
    <property type="entry name" value="GppA/Ppx_hydrolase"/>
</dbReference>
<dbReference type="InterPro" id="IPR043129">
    <property type="entry name" value="ATPase_NBD"/>
</dbReference>
<comment type="caution">
    <text evidence="2">The sequence shown here is derived from an EMBL/GenBank/DDBJ whole genome shotgun (WGS) entry which is preliminary data.</text>
</comment>
<dbReference type="Pfam" id="PF02541">
    <property type="entry name" value="Ppx-GppA"/>
    <property type="match status" value="1"/>
</dbReference>
<protein>
    <submittedName>
        <fullName evidence="2">Guanosine-5'-triphosphate,3'-diphosphate pyrophosphatase</fullName>
    </submittedName>
</protein>
<evidence type="ECO:0000313" key="3">
    <source>
        <dbReference type="Proteomes" id="UP000263517"/>
    </source>
</evidence>
<reference evidence="2 3" key="1">
    <citation type="journal article" date="2018" name="Nat. Biotechnol.">
        <title>A standardized bacterial taxonomy based on genome phylogeny substantially revises the tree of life.</title>
        <authorList>
            <person name="Parks D.H."/>
            <person name="Chuvochina M."/>
            <person name="Waite D.W."/>
            <person name="Rinke C."/>
            <person name="Skarshewski A."/>
            <person name="Chaumeil P.A."/>
            <person name="Hugenholtz P."/>
        </authorList>
    </citation>
    <scope>NUCLEOTIDE SEQUENCE [LARGE SCALE GENOMIC DNA]</scope>
    <source>
        <strain evidence="2">UBA11978</strain>
    </source>
</reference>
<dbReference type="GO" id="GO:0008894">
    <property type="term" value="F:guanosine-5'-triphosphate,3'-diphosphate diphosphatase activity"/>
    <property type="evidence" value="ECO:0007669"/>
    <property type="project" value="TreeGrafter"/>
</dbReference>
<dbReference type="PANTHER" id="PTHR30005:SF0">
    <property type="entry name" value="RETROGRADE REGULATION PROTEIN 2"/>
    <property type="match status" value="1"/>
</dbReference>
<accession>A0A350P2V7</accession>
<dbReference type="AlphaFoldDB" id="A0A350P2V7"/>
<dbReference type="SUPFAM" id="SSF53067">
    <property type="entry name" value="Actin-like ATPase domain"/>
    <property type="match status" value="1"/>
</dbReference>
<dbReference type="GO" id="GO:0015949">
    <property type="term" value="P:nucleobase-containing small molecule interconversion"/>
    <property type="evidence" value="ECO:0007669"/>
    <property type="project" value="TreeGrafter"/>
</dbReference>
<name>A0A350P2V7_9ALTE</name>
<dbReference type="FunFam" id="3.30.420.40:FF:000023">
    <property type="entry name" value="Guanosine-5'-triphosphate,3'-diphosphate pyrophosphatase"/>
    <property type="match status" value="1"/>
</dbReference>
<dbReference type="PANTHER" id="PTHR30005">
    <property type="entry name" value="EXOPOLYPHOSPHATASE"/>
    <property type="match status" value="1"/>
</dbReference>
<dbReference type="Proteomes" id="UP000263517">
    <property type="component" value="Unassembled WGS sequence"/>
</dbReference>
<feature type="non-terminal residue" evidence="2">
    <location>
        <position position="114"/>
    </location>
</feature>
<dbReference type="EMBL" id="DNAN01000269">
    <property type="protein sequence ID" value="HAW75624.1"/>
    <property type="molecule type" value="Genomic_DNA"/>
</dbReference>